<feature type="compositionally biased region" description="Polar residues" evidence="2">
    <location>
        <begin position="2870"/>
        <end position="2886"/>
    </location>
</feature>
<feature type="compositionally biased region" description="Basic and acidic residues" evidence="2">
    <location>
        <begin position="2019"/>
        <end position="2037"/>
    </location>
</feature>
<feature type="region of interest" description="Disordered" evidence="2">
    <location>
        <begin position="1331"/>
        <end position="1353"/>
    </location>
</feature>
<feature type="region of interest" description="Disordered" evidence="2">
    <location>
        <begin position="269"/>
        <end position="292"/>
    </location>
</feature>
<feature type="compositionally biased region" description="Basic and acidic residues" evidence="2">
    <location>
        <begin position="2535"/>
        <end position="2545"/>
    </location>
</feature>
<organism evidence="3">
    <name type="scientific">Cyprideis torosa</name>
    <dbReference type="NCBI Taxonomy" id="163714"/>
    <lineage>
        <taxon>Eukaryota</taxon>
        <taxon>Metazoa</taxon>
        <taxon>Ecdysozoa</taxon>
        <taxon>Arthropoda</taxon>
        <taxon>Crustacea</taxon>
        <taxon>Oligostraca</taxon>
        <taxon>Ostracoda</taxon>
        <taxon>Podocopa</taxon>
        <taxon>Podocopida</taxon>
        <taxon>Cytherocopina</taxon>
        <taxon>Cytheroidea</taxon>
        <taxon>Cytherideidae</taxon>
        <taxon>Cyprideis</taxon>
    </lineage>
</organism>
<feature type="compositionally biased region" description="Basic and acidic residues" evidence="2">
    <location>
        <begin position="2319"/>
        <end position="2347"/>
    </location>
</feature>
<evidence type="ECO:0000256" key="2">
    <source>
        <dbReference type="SAM" id="MobiDB-lite"/>
    </source>
</evidence>
<sequence length="3023" mass="337438">MKQVMPPSPKELEAVGVDAADLRDESSRSTFPRVEGQRHHCFEFLGDYGIILPTSRSPGTHFAHDAMHMTAVIAIEIIPVQRSAGFQYPINNSFGILWNCVTELTWSTIPQKHVFHPALLKIGSEVHDGSIIANLAFGTPLVPGVSRTFCPLRSEGGLDALYSAPDRAHGPLNRTAGDARVIEELEKLLGSGLQSWNQEEQEQHFHSPQRPPRQCDFHDSSDRHDEKPILMRTSASAYGNSKKPWKAFLADSDLEDFEEGMLPRSILQDVTAEEEDDVEKETPDTTSNSFRPAYTTVVGGKRLSDYASGKHIEGANDLESDRMTLHSSSTDEPTVPSEQKTEDVSSLEAFMLNRLRMKGVASALEQPRIALCAVASPSEQPRIALCTVVASASEQQRIALCAVASALEQPRIALCAVAREETDPESEAADKTNHSELLRSSQNARSAFSEDFIERPGSPDSFFTSGFGAPSQNIFHENGVWFSPMPTEAPQNVSGFVDEETEEDTMFPAEIDEDGRDFSHLDPRPNPVSGSRAKRCSSQLLRPNRGPLMLDMSAIANVLARTSGRAVGGQQNTRKTMPSVVDDEEGEEEEEAEDRKASKGSKATKGSKDQKGDSGKKSKSKAANLLLGAESKKDASKKGESKKEDAKKSEKKEDAKMSEKKEDAKKSEKKEDAKVSEKKEDAKMSEKKEDAKKSEKKAAATKKAAARSSAEDKDSVASVVAPSKLALRETGTRKSFSMPPGVKAALIPGMFGRRTDADSISSSDHPINEREKGQRKSAPGHGHGLKEAPAPSTGRRKSVERPLLPSTESPTPESTLIQESEGGSKSEAEGIDERLVTNAVFCPENRLYPFASVTVEATAPKGSAAEMTTANEKRKESKPDEKGKAVSDQMPVLSGDHKRSTENSKKGTKIIINLTRSKSRDGPGGKGELRVSNVDIIENGTVRPKDKTAVKIQPCIPGKKAGALPLYDAQGENQESSPTKICIELCPQNLFQPQVQQRDPCLPEVQSCQQGIPSCQPCCAQQCCCFKLIAAEDCSYQQPQQLQPPQSISRQQSNVCGAPTQTCYNVCCPDAQQFGPPQYGPQQGIQQSGIQFLSGQTGVQCGAQLSLPQNMDQRSLQQQMAIKDQPQLTDRSTQWQPESQICIGIQAEPLEDPWLSRQPQYPTWLQQQRCPGQQEMVQNPCLQMSAQAPMMQPCPESQPPRVPICLQPQVYIQQYNPQQQQQPFQQQQNAAELPPCEVDYTATTTPQQQGQPTMLPKSQQQPQNMAFPLPSIDSASPQSSPKLQMSGAKGSELNSTDSSPENTEKGKLEAQGNTTLMKQLLSKKVAMMTKRNAADSDSKTNGSALKSKETQNQYTKEEFQVPNVPHQGRPDVIKCQQMFAVPRKDSASVQPQIYPFAEVYPTVQHQTTQYNEIRNNAQQTDLSMPYPDSRPPNYFGDQQLLYPNDRQLLSLILRQLNSLQCQQQPMVPSLPPHLQQTLASIPAVGQVSALQRSMWSPQQLPGCPPSICYYPVLLTSDSETESSDSETMLPLRKRPLRKSKLEDEILPKKKEKYVEFSKQDYTLEGERKLAETCEAIVARGLRCRRERAKLEAEKAKLEAEKQRMTEAGFDYHRRRVASRKEKRSHRFGDETSRHHRYLSGHHYTSVLTPNMKQPCDSLHAVNPKCIQISLWPCSNSSVIKKTRSVTVKSYGGPTISPTSTVKFKSSNCIHLPNYCASSTQNPCSAQGYSQHFPNRNIRSQMACKSGCHTYPDQQRRLPCLPKIPEQYATCAEIALPSSPSIQREFKSQRLQDQGNQRTSPQLQFPMNDIEHQMAEITCKTHDAKLRLLQQEAAILTTAVGQEFENIGYEFQDVIERHALEAVEYIVTEVYGEARQKIYNVCLDQAERKRPIVPAQDEPPFSTDSQLGEKWTPRRQEPKASMSPVGKRVDERMIEDELLQLYTMTDTQKTLRGKLGKLTGHQRAYSMQKTTEDLKRAEENAKAQQRAADLYNKELQMMIKAKASKKSTFHETLSTLKRSIDSTKRRLSNETSVRRSSADSDTESLQIQPDLPTRSIPPIQTIPRSSITTLDDFPLKQEGEQNQELYQGTTNQKNVKVLPPTGIIARGTGFFNKLVGSLLASIPLPETRKSSKIYLGSGMEQKYSLYNSRPYVPSDLILMAQDELFYPLVDEECGDQKDNEMDDKKNQGTRLPQYPVRWQKIKKKLDETDSLEVERKKQFKETQKLRRFRSYTFQSAKERRESIEDYTVLKEQKQLPPPSQETVPGLKPQKEFQFELLPNEPTKDKAETLDFQNELRSLANLRMDQENQRQYSIPMSPSRGKSEVNDSKKLDETDKRKSFIASKNEKNQNSHHATTKVDLPKTSSSTERRKSTLSDYSPFKFTTDSENTSRKVDSKNLSAQLQTEKSDKDAMEQPIPSKVKPDTSGDLNGRVAPDEKGIEALKGGDTISKGKYETKKFQSGTSALLAIREHKDKALISDQETAKVNQLYVGKFNAPLKDSESESTKSASEGKKTAEKKSAASRKLALDQRVSFPQLDTKKTDQREDQLTAVHPIKATHQKSVKGQRKPTPDITATSTTAERRIRPLPGGRETKSGKWLGSAVTSNHGRVELSKKPVTSCYVKKSVTVHEHRHPIGEERLKQEAIGFHGQPLRLDDFNSRTKICRGGHGMNTSTLERSPSTESLVLDEASASHQKSSLQNDTTLMLSLIPKCSNPLSFLDSSIKTRQEMRPDFTRRHEIEEFPLESLDSMLSVIRQIRNTAERLPMAGGQDQMRVLRKGSSSRSKSNESKRRIKHSRSGPQPKMFSPENIRRRKNQSSSGLPKRSSRGKHLSRTSTSRTRSRRRKRADVQQKNPRRHSKGSFIKPRGLRSSRRFSNSTSKGISTMNSKTRGTKSRFRRTRTSEKVAVRRKHKKLRHHTDSSLTCEFEVFAQLHETKVIIHHGFGGELSDVEKALSRVNRRAVDNGKSSSKGGDELGIIFAQLHETKVIIHHRFSGKLSDVEKALSRVNRRAVDNGKSSSKGGDEVG</sequence>
<keyword evidence="1" id="KW-0175">Coiled coil</keyword>
<feature type="compositionally biased region" description="Basic and acidic residues" evidence="2">
    <location>
        <begin position="822"/>
        <end position="831"/>
    </location>
</feature>
<feature type="compositionally biased region" description="Basic and acidic residues" evidence="2">
    <location>
        <begin position="871"/>
        <end position="885"/>
    </location>
</feature>
<feature type="compositionally biased region" description="Acidic residues" evidence="2">
    <location>
        <begin position="581"/>
        <end position="592"/>
    </location>
</feature>
<feature type="region of interest" description="Disordered" evidence="2">
    <location>
        <begin position="1890"/>
        <end position="1925"/>
    </location>
</feature>
<feature type="region of interest" description="Disordered" evidence="2">
    <location>
        <begin position="2760"/>
        <end position="2898"/>
    </location>
</feature>
<evidence type="ECO:0000313" key="3">
    <source>
        <dbReference type="EMBL" id="CAD7227624.1"/>
    </source>
</evidence>
<feature type="compositionally biased region" description="Polar residues" evidence="2">
    <location>
        <begin position="325"/>
        <end position="338"/>
    </location>
</feature>
<feature type="region of interest" description="Disordered" evidence="2">
    <location>
        <begin position="1242"/>
        <end position="1313"/>
    </location>
</feature>
<evidence type="ECO:0000256" key="1">
    <source>
        <dbReference type="SAM" id="Coils"/>
    </source>
</evidence>
<feature type="compositionally biased region" description="Basic residues" evidence="2">
    <location>
        <begin position="2553"/>
        <end position="2564"/>
    </location>
</feature>
<feature type="compositionally biased region" description="Basic and acidic residues" evidence="2">
    <location>
        <begin position="895"/>
        <end position="904"/>
    </location>
</feature>
<dbReference type="EMBL" id="OB661200">
    <property type="protein sequence ID" value="CAD7227624.1"/>
    <property type="molecule type" value="Genomic_DNA"/>
</dbReference>
<feature type="region of interest" description="Disordered" evidence="2">
    <location>
        <begin position="565"/>
        <end position="831"/>
    </location>
</feature>
<feature type="region of interest" description="Disordered" evidence="2">
    <location>
        <begin position="197"/>
        <end position="226"/>
    </location>
</feature>
<protein>
    <submittedName>
        <fullName evidence="3">Uncharacterized protein</fullName>
    </submittedName>
</protein>
<feature type="coiled-coil region" evidence="1">
    <location>
        <begin position="1578"/>
        <end position="1607"/>
    </location>
</feature>
<feature type="compositionally biased region" description="Polar residues" evidence="2">
    <location>
        <begin position="1292"/>
        <end position="1301"/>
    </location>
</feature>
<feature type="region of interest" description="Disordered" evidence="2">
    <location>
        <begin position="315"/>
        <end position="343"/>
    </location>
</feature>
<feature type="compositionally biased region" description="Basic and acidic residues" evidence="2">
    <location>
        <begin position="606"/>
        <end position="616"/>
    </location>
</feature>
<feature type="compositionally biased region" description="Polar residues" evidence="2">
    <location>
        <begin position="1339"/>
        <end position="1353"/>
    </location>
</feature>
<feature type="compositionally biased region" description="Polar residues" evidence="2">
    <location>
        <begin position="806"/>
        <end position="818"/>
    </location>
</feature>
<feature type="non-terminal residue" evidence="3">
    <location>
        <position position="1"/>
    </location>
</feature>
<feature type="region of interest" description="Disordered" evidence="2">
    <location>
        <begin position="2249"/>
        <end position="2270"/>
    </location>
</feature>
<feature type="compositionally biased region" description="Basic residues" evidence="2">
    <location>
        <begin position="2887"/>
        <end position="2896"/>
    </location>
</feature>
<reference evidence="3" key="1">
    <citation type="submission" date="2020-11" db="EMBL/GenBank/DDBJ databases">
        <authorList>
            <person name="Tran Van P."/>
        </authorList>
    </citation>
    <scope>NUCLEOTIDE SEQUENCE</scope>
</reference>
<feature type="region of interest" description="Disordered" evidence="2">
    <location>
        <begin position="512"/>
        <end position="544"/>
    </location>
</feature>
<name>A0A7R8ZK74_9CRUS</name>
<feature type="region of interest" description="Disordered" evidence="2">
    <location>
        <begin position="2296"/>
        <end position="2441"/>
    </location>
</feature>
<feature type="compositionally biased region" description="Basic and acidic residues" evidence="2">
    <location>
        <begin position="315"/>
        <end position="324"/>
    </location>
</feature>
<accession>A0A7R8ZK74</accession>
<feature type="region of interest" description="Disordered" evidence="2">
    <location>
        <begin position="860"/>
        <end position="904"/>
    </location>
</feature>
<proteinExistence type="predicted"/>
<feature type="compositionally biased region" description="Polar residues" evidence="2">
    <location>
        <begin position="1273"/>
        <end position="1283"/>
    </location>
</feature>
<feature type="coiled-coil region" evidence="1">
    <location>
        <begin position="1966"/>
        <end position="1993"/>
    </location>
</feature>
<feature type="compositionally biased region" description="Basic and acidic residues" evidence="2">
    <location>
        <begin position="2496"/>
        <end position="2517"/>
    </location>
</feature>
<feature type="compositionally biased region" description="Basic and acidic residues" evidence="2">
    <location>
        <begin position="630"/>
        <end position="698"/>
    </location>
</feature>
<feature type="compositionally biased region" description="Low complexity" evidence="2">
    <location>
        <begin position="1243"/>
        <end position="1253"/>
    </location>
</feature>
<feature type="region of interest" description="Disordered" evidence="2">
    <location>
        <begin position="2495"/>
        <end position="2575"/>
    </location>
</feature>
<feature type="compositionally biased region" description="Basic and acidic residues" evidence="2">
    <location>
        <begin position="213"/>
        <end position="226"/>
    </location>
</feature>
<feature type="region of interest" description="Disordered" evidence="2">
    <location>
        <begin position="2019"/>
        <end position="2062"/>
    </location>
</feature>
<gene>
    <name evidence="3" type="ORF">CTOB1V02_LOCUS5525</name>
</gene>